<evidence type="ECO:0000313" key="1">
    <source>
        <dbReference type="EMBL" id="CAB3987339.1"/>
    </source>
</evidence>
<dbReference type="EMBL" id="CACRXK020001158">
    <property type="protein sequence ID" value="CAB3987339.1"/>
    <property type="molecule type" value="Genomic_DNA"/>
</dbReference>
<comment type="caution">
    <text evidence="1">The sequence shown here is derived from an EMBL/GenBank/DDBJ whole genome shotgun (WGS) entry which is preliminary data.</text>
</comment>
<reference evidence="1" key="1">
    <citation type="submission" date="2020-04" db="EMBL/GenBank/DDBJ databases">
        <authorList>
            <person name="Alioto T."/>
            <person name="Alioto T."/>
            <person name="Gomez Garrido J."/>
        </authorList>
    </citation>
    <scope>NUCLEOTIDE SEQUENCE</scope>
    <source>
        <strain evidence="1">A484AB</strain>
    </source>
</reference>
<organism evidence="1 2">
    <name type="scientific">Paramuricea clavata</name>
    <name type="common">Red gorgonian</name>
    <name type="synonym">Violescent sea-whip</name>
    <dbReference type="NCBI Taxonomy" id="317549"/>
    <lineage>
        <taxon>Eukaryota</taxon>
        <taxon>Metazoa</taxon>
        <taxon>Cnidaria</taxon>
        <taxon>Anthozoa</taxon>
        <taxon>Octocorallia</taxon>
        <taxon>Malacalcyonacea</taxon>
        <taxon>Plexauridae</taxon>
        <taxon>Paramuricea</taxon>
    </lineage>
</organism>
<protein>
    <submittedName>
        <fullName evidence="1">Uncharacterized protein</fullName>
    </submittedName>
</protein>
<accession>A0A6S7GDF5</accession>
<gene>
    <name evidence="1" type="ORF">PACLA_8A059924</name>
</gene>
<dbReference type="AlphaFoldDB" id="A0A6S7GDF5"/>
<name>A0A6S7GDF5_PARCT</name>
<evidence type="ECO:0000313" key="2">
    <source>
        <dbReference type="Proteomes" id="UP001152795"/>
    </source>
</evidence>
<keyword evidence="2" id="KW-1185">Reference proteome</keyword>
<dbReference type="Proteomes" id="UP001152795">
    <property type="component" value="Unassembled WGS sequence"/>
</dbReference>
<proteinExistence type="predicted"/>
<sequence>MTMEVYNAVLLTAGAVGISMASKKLLKEPLGYLFKMFDKNGYAEEAHRHNKAMENLTAEREKYLEEVTDRRNRIAQLKSELAEANSNIKSTNQSLELVRRINELTRKAMPRKPQLSNHYKPSSEMEEYMTIFGLITGGAVGGLAYLIL</sequence>